<organism evidence="1">
    <name type="scientific">Anguilla anguilla</name>
    <name type="common">European freshwater eel</name>
    <name type="synonym">Muraena anguilla</name>
    <dbReference type="NCBI Taxonomy" id="7936"/>
    <lineage>
        <taxon>Eukaryota</taxon>
        <taxon>Metazoa</taxon>
        <taxon>Chordata</taxon>
        <taxon>Craniata</taxon>
        <taxon>Vertebrata</taxon>
        <taxon>Euteleostomi</taxon>
        <taxon>Actinopterygii</taxon>
        <taxon>Neopterygii</taxon>
        <taxon>Teleostei</taxon>
        <taxon>Anguilliformes</taxon>
        <taxon>Anguillidae</taxon>
        <taxon>Anguilla</taxon>
    </lineage>
</organism>
<sequence>MAIFFCRQHDIVHLGMKFKIRFFLTKKKLSVECNFPFVIYISWIMQTCDSLPSKAQKS</sequence>
<dbReference type="AlphaFoldDB" id="A0A0E9WIX4"/>
<reference evidence="1" key="1">
    <citation type="submission" date="2014-11" db="EMBL/GenBank/DDBJ databases">
        <authorList>
            <person name="Amaro Gonzalez C."/>
        </authorList>
    </citation>
    <scope>NUCLEOTIDE SEQUENCE</scope>
</reference>
<proteinExistence type="predicted"/>
<protein>
    <submittedName>
        <fullName evidence="1">Uncharacterized protein</fullName>
    </submittedName>
</protein>
<name>A0A0E9WIX4_ANGAN</name>
<accession>A0A0E9WIX4</accession>
<dbReference type="EMBL" id="GBXM01018285">
    <property type="protein sequence ID" value="JAH90292.1"/>
    <property type="molecule type" value="Transcribed_RNA"/>
</dbReference>
<evidence type="ECO:0000313" key="1">
    <source>
        <dbReference type="EMBL" id="JAH90292.1"/>
    </source>
</evidence>
<reference evidence="1" key="2">
    <citation type="journal article" date="2015" name="Fish Shellfish Immunol.">
        <title>Early steps in the European eel (Anguilla anguilla)-Vibrio vulnificus interaction in the gills: Role of the RtxA13 toxin.</title>
        <authorList>
            <person name="Callol A."/>
            <person name="Pajuelo D."/>
            <person name="Ebbesson L."/>
            <person name="Teles M."/>
            <person name="MacKenzie S."/>
            <person name="Amaro C."/>
        </authorList>
    </citation>
    <scope>NUCLEOTIDE SEQUENCE</scope>
</reference>